<dbReference type="OrthoDB" id="5176350at2"/>
<protein>
    <recommendedName>
        <fullName evidence="7">N-(2-amino-2-carboxyethyl)-L-glutamate synthase</fullName>
        <ecNumber evidence="6">2.5.1.140</ecNumber>
    </recommendedName>
</protein>
<dbReference type="InterPro" id="IPR001926">
    <property type="entry name" value="TrpB-like_PALP"/>
</dbReference>
<keyword evidence="8" id="KW-0808">Transferase</keyword>
<proteinExistence type="inferred from homology"/>
<evidence type="ECO:0000256" key="9">
    <source>
        <dbReference type="ARBA" id="ARBA00022898"/>
    </source>
</evidence>
<keyword evidence="9" id="KW-0663">Pyridoxal phosphate</keyword>
<keyword evidence="12" id="KW-1185">Reference proteome</keyword>
<dbReference type="EC" id="2.5.1.140" evidence="6"/>
<evidence type="ECO:0000256" key="7">
    <source>
        <dbReference type="ARBA" id="ARBA00016985"/>
    </source>
</evidence>
<comment type="pathway">
    <text evidence="3">Siderophore biosynthesis.</text>
</comment>
<dbReference type="SUPFAM" id="SSF53686">
    <property type="entry name" value="Tryptophan synthase beta subunit-like PLP-dependent enzymes"/>
    <property type="match status" value="1"/>
</dbReference>
<dbReference type="AlphaFoldDB" id="A0A542DNG2"/>
<dbReference type="RefSeq" id="WP_142000277.1">
    <property type="nucleotide sequence ID" value="NZ_VFML01000001.1"/>
</dbReference>
<sequence>MTVAPVTESVSESVACCIGNTPVVALRRLFPDPGTEVLAKLELMNPGGSMKDRSARYIVESGLRDGSIRPGSGLVESSSGNFGIALAMAARLHDLRFTCVVDPKTTPANLTILRNLGVRVEMVTEPDEVGGYLGARIRRVRQLLAEAPGAIWINQYANERNWQAYYHGTGAELAEQLVHPPTYLFAAVSTTGSILGCARRLRERFPDLRVVAVDAVGSVIFGGSQAPRELPGIGSSRTPELCRPEEIDEVVRVDDVDAALGCRGLLAAEGIFAGGSTGSVVAAIEHKLPALPRPCRVLAVFPDRGDRYLDLVYDDAWLDKARRNRENQTA</sequence>
<dbReference type="EMBL" id="VFML01000001">
    <property type="protein sequence ID" value="TQJ04620.1"/>
    <property type="molecule type" value="Genomic_DNA"/>
</dbReference>
<comment type="caution">
    <text evidence="11">The sequence shown here is derived from an EMBL/GenBank/DDBJ whole genome shotgun (WGS) entry which is preliminary data.</text>
</comment>
<dbReference type="InterPro" id="IPR023927">
    <property type="entry name" value="SbnA"/>
</dbReference>
<dbReference type="Proteomes" id="UP000320876">
    <property type="component" value="Unassembled WGS sequence"/>
</dbReference>
<reference evidence="11 12" key="1">
    <citation type="submission" date="2019-06" db="EMBL/GenBank/DDBJ databases">
        <title>Sequencing the genomes of 1000 actinobacteria strains.</title>
        <authorList>
            <person name="Klenk H.-P."/>
        </authorList>
    </citation>
    <scope>NUCLEOTIDE SEQUENCE [LARGE SCALE GENOMIC DNA]</scope>
    <source>
        <strain evidence="11 12">DSM 45679</strain>
    </source>
</reference>
<dbReference type="InterPro" id="IPR036052">
    <property type="entry name" value="TrpB-like_PALP_sf"/>
</dbReference>
<evidence type="ECO:0000256" key="3">
    <source>
        <dbReference type="ARBA" id="ARBA00004924"/>
    </source>
</evidence>
<gene>
    <name evidence="11" type="ORF">FB471_4423</name>
</gene>
<evidence type="ECO:0000256" key="4">
    <source>
        <dbReference type="ARBA" id="ARBA00008519"/>
    </source>
</evidence>
<evidence type="ECO:0000313" key="12">
    <source>
        <dbReference type="Proteomes" id="UP000320876"/>
    </source>
</evidence>
<comment type="function">
    <text evidence="2">Catalyzes the synthesis of N-((2S)-2-amino-2-carboxyethyl)-L-glutamate (ACEGA) from O-phospho-L-serine and L-glutamate. Involved in the biosynthesis of L-2,3-diaminopropionic acid (L-Dap), a precursor of staphyloferrin B and antibiotics.</text>
</comment>
<comment type="cofactor">
    <cofactor evidence="1">
        <name>pyridoxal 5'-phosphate</name>
        <dbReference type="ChEBI" id="CHEBI:597326"/>
    </cofactor>
</comment>
<evidence type="ECO:0000256" key="8">
    <source>
        <dbReference type="ARBA" id="ARBA00022679"/>
    </source>
</evidence>
<dbReference type="InterPro" id="IPR001216">
    <property type="entry name" value="P-phosphate_BS"/>
</dbReference>
<feature type="domain" description="Tryptophan synthase beta chain-like PALP" evidence="10">
    <location>
        <begin position="18"/>
        <end position="303"/>
    </location>
</feature>
<evidence type="ECO:0000256" key="5">
    <source>
        <dbReference type="ARBA" id="ARBA00011738"/>
    </source>
</evidence>
<dbReference type="CDD" id="cd01561">
    <property type="entry name" value="CBS_like"/>
    <property type="match status" value="1"/>
</dbReference>
<comment type="similarity">
    <text evidence="4">Belongs to the cysteine synthase/cystathionine beta-synthase family. SbnA subfamily.</text>
</comment>
<dbReference type="GO" id="GO:0016765">
    <property type="term" value="F:transferase activity, transferring alkyl or aryl (other than methyl) groups"/>
    <property type="evidence" value="ECO:0007669"/>
    <property type="project" value="UniProtKB-ARBA"/>
</dbReference>
<dbReference type="PANTHER" id="PTHR10314">
    <property type="entry name" value="CYSTATHIONINE BETA-SYNTHASE"/>
    <property type="match status" value="1"/>
</dbReference>
<evidence type="ECO:0000256" key="6">
    <source>
        <dbReference type="ARBA" id="ARBA00012331"/>
    </source>
</evidence>
<dbReference type="PROSITE" id="PS00901">
    <property type="entry name" value="CYS_SYNTHASE"/>
    <property type="match status" value="1"/>
</dbReference>
<comment type="subunit">
    <text evidence="5">Homodimer.</text>
</comment>
<evidence type="ECO:0000259" key="10">
    <source>
        <dbReference type="Pfam" id="PF00291"/>
    </source>
</evidence>
<organism evidence="11 12">
    <name type="scientific">Amycolatopsis cihanbeyliensis</name>
    <dbReference type="NCBI Taxonomy" id="1128664"/>
    <lineage>
        <taxon>Bacteria</taxon>
        <taxon>Bacillati</taxon>
        <taxon>Actinomycetota</taxon>
        <taxon>Actinomycetes</taxon>
        <taxon>Pseudonocardiales</taxon>
        <taxon>Pseudonocardiaceae</taxon>
        <taxon>Amycolatopsis</taxon>
    </lineage>
</organism>
<dbReference type="GO" id="GO:0006535">
    <property type="term" value="P:cysteine biosynthetic process from serine"/>
    <property type="evidence" value="ECO:0007669"/>
    <property type="project" value="InterPro"/>
</dbReference>
<dbReference type="NCBIfam" id="TIGR03945">
    <property type="entry name" value="PLP_SbnA_fam"/>
    <property type="match status" value="1"/>
</dbReference>
<evidence type="ECO:0000256" key="1">
    <source>
        <dbReference type="ARBA" id="ARBA00001933"/>
    </source>
</evidence>
<evidence type="ECO:0000256" key="2">
    <source>
        <dbReference type="ARBA" id="ARBA00004056"/>
    </source>
</evidence>
<accession>A0A542DNG2</accession>
<name>A0A542DNG2_AMYCI</name>
<dbReference type="Gene3D" id="3.40.50.1100">
    <property type="match status" value="2"/>
</dbReference>
<evidence type="ECO:0000313" key="11">
    <source>
        <dbReference type="EMBL" id="TQJ04620.1"/>
    </source>
</evidence>
<dbReference type="Pfam" id="PF00291">
    <property type="entry name" value="PALP"/>
    <property type="match status" value="1"/>
</dbReference>
<dbReference type="InterPro" id="IPR050214">
    <property type="entry name" value="Cys_Synth/Cystath_Beta-Synth"/>
</dbReference>